<sequence>MRSVSRRRQQRILCTVRYVETFLGEDPLDVPWSGWVTWPSSGGSGARRVKRYAERRQTMCDHA</sequence>
<proteinExistence type="predicted"/>
<dbReference type="RefSeq" id="WP_344722711.1">
    <property type="nucleotide sequence ID" value="NZ_BAAAUS010000013.1"/>
</dbReference>
<evidence type="ECO:0000313" key="2">
    <source>
        <dbReference type="Proteomes" id="UP001597114"/>
    </source>
</evidence>
<reference evidence="2" key="1">
    <citation type="journal article" date="2019" name="Int. J. Syst. Evol. Microbiol.">
        <title>The Global Catalogue of Microorganisms (GCM) 10K type strain sequencing project: providing services to taxonomists for standard genome sequencing and annotation.</title>
        <authorList>
            <consortium name="The Broad Institute Genomics Platform"/>
            <consortium name="The Broad Institute Genome Sequencing Center for Infectious Disease"/>
            <person name="Wu L."/>
            <person name="Ma J."/>
        </authorList>
    </citation>
    <scope>NUCLEOTIDE SEQUENCE [LARGE SCALE GENOMIC DNA]</scope>
    <source>
        <strain evidence="2">CCM 7043</strain>
    </source>
</reference>
<name>A0ABW4EP57_9PSEU</name>
<dbReference type="EMBL" id="JBHUCO010000008">
    <property type="protein sequence ID" value="MFD1517369.1"/>
    <property type="molecule type" value="Genomic_DNA"/>
</dbReference>
<protein>
    <submittedName>
        <fullName evidence="1">Uncharacterized protein</fullName>
    </submittedName>
</protein>
<gene>
    <name evidence="1" type="ORF">ACFSJD_07725</name>
</gene>
<accession>A0ABW4EP57</accession>
<organism evidence="1 2">
    <name type="scientific">Pseudonocardia yunnanensis</name>
    <dbReference type="NCBI Taxonomy" id="58107"/>
    <lineage>
        <taxon>Bacteria</taxon>
        <taxon>Bacillati</taxon>
        <taxon>Actinomycetota</taxon>
        <taxon>Actinomycetes</taxon>
        <taxon>Pseudonocardiales</taxon>
        <taxon>Pseudonocardiaceae</taxon>
        <taxon>Pseudonocardia</taxon>
    </lineage>
</organism>
<dbReference type="Proteomes" id="UP001597114">
    <property type="component" value="Unassembled WGS sequence"/>
</dbReference>
<keyword evidence="2" id="KW-1185">Reference proteome</keyword>
<comment type="caution">
    <text evidence="1">The sequence shown here is derived from an EMBL/GenBank/DDBJ whole genome shotgun (WGS) entry which is preliminary data.</text>
</comment>
<evidence type="ECO:0000313" key="1">
    <source>
        <dbReference type="EMBL" id="MFD1517369.1"/>
    </source>
</evidence>